<proteinExistence type="inferred from homology"/>
<evidence type="ECO:0000256" key="3">
    <source>
        <dbReference type="ARBA" id="ARBA00020170"/>
    </source>
</evidence>
<dbReference type="GO" id="GO:0000731">
    <property type="term" value="P:DNA synthesis involved in DNA repair"/>
    <property type="evidence" value="ECO:0007669"/>
    <property type="project" value="TreeGrafter"/>
</dbReference>
<dbReference type="Gene3D" id="3.40.50.300">
    <property type="entry name" value="P-loop containing nucleotide triphosphate hydrolases"/>
    <property type="match status" value="1"/>
</dbReference>
<dbReference type="HAMAP" id="MF_00365">
    <property type="entry name" value="RecF"/>
    <property type="match status" value="1"/>
</dbReference>
<dbReference type="InterPro" id="IPR018078">
    <property type="entry name" value="DNA-binding_RecF_CS"/>
</dbReference>
<comment type="caution">
    <text evidence="12">The sequence shown here is derived from an EMBL/GenBank/DDBJ whole genome shotgun (WGS) entry which is preliminary data.</text>
</comment>
<evidence type="ECO:0000259" key="11">
    <source>
        <dbReference type="Pfam" id="PF02463"/>
    </source>
</evidence>
<dbReference type="GO" id="GO:0003697">
    <property type="term" value="F:single-stranded DNA binding"/>
    <property type="evidence" value="ECO:0007669"/>
    <property type="project" value="UniProtKB-UniRule"/>
</dbReference>
<dbReference type="GO" id="GO:0006302">
    <property type="term" value="P:double-strand break repair"/>
    <property type="evidence" value="ECO:0007669"/>
    <property type="project" value="TreeGrafter"/>
</dbReference>
<keyword evidence="6 9" id="KW-0547">Nucleotide-binding</keyword>
<dbReference type="SUPFAM" id="SSF52540">
    <property type="entry name" value="P-loop containing nucleoside triphosphate hydrolases"/>
    <property type="match status" value="1"/>
</dbReference>
<comment type="subcellular location">
    <subcellularLocation>
        <location evidence="1 9 10">Cytoplasm</location>
    </subcellularLocation>
</comment>
<protein>
    <recommendedName>
        <fullName evidence="3 9">DNA replication and repair protein RecF</fullName>
    </recommendedName>
</protein>
<dbReference type="PANTHER" id="PTHR32182">
    <property type="entry name" value="DNA REPLICATION AND REPAIR PROTEIN RECF"/>
    <property type="match status" value="1"/>
</dbReference>
<keyword evidence="9 10" id="KW-0227">DNA damage</keyword>
<evidence type="ECO:0000313" key="13">
    <source>
        <dbReference type="Proteomes" id="UP000034264"/>
    </source>
</evidence>
<gene>
    <name evidence="9" type="primary">recF</name>
    <name evidence="12" type="ORF">UX05_C0006G0013</name>
</gene>
<evidence type="ECO:0000256" key="9">
    <source>
        <dbReference type="HAMAP-Rule" id="MF_00365"/>
    </source>
</evidence>
<dbReference type="InterPro" id="IPR003395">
    <property type="entry name" value="RecF/RecN/SMC_N"/>
</dbReference>
<dbReference type="PANTHER" id="PTHR32182:SF0">
    <property type="entry name" value="DNA REPLICATION AND REPAIR PROTEIN RECF"/>
    <property type="match status" value="1"/>
</dbReference>
<comment type="similarity">
    <text evidence="2 9 10">Belongs to the RecF family.</text>
</comment>
<sequence length="333" mass="38357">MQLTKISLQNFRSYEKRTFELGEKTVIVGENGSGKSNLMEAIYMLAVGKSFRADREEEMVKHGENFFQIIGQISQIGQIGQIEITMTEGRKRFLVNGVARRMVDFVGRMPAVCFSPQDMELVTGSPSGRRRYLDFVISQMDREYRRCLISYEKGLRQRNKLLDMIREGLAERSQLFFWDRLLIKNGEYITLKRAEYLTDLAEYDKSVISEARLKQYEIEEVAAAATLVGPHRDDFVVQILNSKSEVPRDVSKYGSRGEQRMAVLGLKRKEISYLGGSPVLLLDDIFSELDHQHREEVMKLVEGYTGQVVITTCDSRIFSVKYPQWICIFLNTP</sequence>
<name>A0A0G1Q2F3_9BACT</name>
<dbReference type="InterPro" id="IPR027417">
    <property type="entry name" value="P-loop_NTPase"/>
</dbReference>
<comment type="function">
    <text evidence="9 10">The RecF protein is involved in DNA metabolism; it is required for DNA replication and normal SOS inducibility. RecF binds preferentially to single-stranded, linear DNA. It also seems to bind ATP.</text>
</comment>
<feature type="domain" description="RecF/RecN/SMC N-terminal" evidence="11">
    <location>
        <begin position="3"/>
        <end position="319"/>
    </location>
</feature>
<dbReference type="GO" id="GO:0005524">
    <property type="term" value="F:ATP binding"/>
    <property type="evidence" value="ECO:0007669"/>
    <property type="project" value="UniProtKB-UniRule"/>
</dbReference>
<keyword evidence="4 9" id="KW-0963">Cytoplasm</keyword>
<dbReference type="EMBL" id="LCKS01000006">
    <property type="protein sequence ID" value="KKU02840.1"/>
    <property type="molecule type" value="Genomic_DNA"/>
</dbReference>
<evidence type="ECO:0000256" key="6">
    <source>
        <dbReference type="ARBA" id="ARBA00022741"/>
    </source>
</evidence>
<organism evidence="12 13">
    <name type="scientific">Candidatus Amesbacteria bacterium GW2011_GWC2_45_19</name>
    <dbReference type="NCBI Taxonomy" id="1618366"/>
    <lineage>
        <taxon>Bacteria</taxon>
        <taxon>Candidatus Amesiibacteriota</taxon>
    </lineage>
</organism>
<evidence type="ECO:0000256" key="2">
    <source>
        <dbReference type="ARBA" id="ARBA00008016"/>
    </source>
</evidence>
<dbReference type="GO" id="GO:0006260">
    <property type="term" value="P:DNA replication"/>
    <property type="evidence" value="ECO:0007669"/>
    <property type="project" value="UniProtKB-UniRule"/>
</dbReference>
<keyword evidence="5 9" id="KW-0235">DNA replication</keyword>
<evidence type="ECO:0000256" key="1">
    <source>
        <dbReference type="ARBA" id="ARBA00004496"/>
    </source>
</evidence>
<reference evidence="12 13" key="1">
    <citation type="journal article" date="2015" name="Nature">
        <title>rRNA introns, odd ribosomes, and small enigmatic genomes across a large radiation of phyla.</title>
        <authorList>
            <person name="Brown C.T."/>
            <person name="Hug L.A."/>
            <person name="Thomas B.C."/>
            <person name="Sharon I."/>
            <person name="Castelle C.J."/>
            <person name="Singh A."/>
            <person name="Wilkins M.J."/>
            <person name="Williams K.H."/>
            <person name="Banfield J.F."/>
        </authorList>
    </citation>
    <scope>NUCLEOTIDE SEQUENCE [LARGE SCALE GENOMIC DNA]</scope>
</reference>
<feature type="binding site" evidence="9">
    <location>
        <begin position="29"/>
        <end position="36"/>
    </location>
    <ligand>
        <name>ATP</name>
        <dbReference type="ChEBI" id="CHEBI:30616"/>
    </ligand>
</feature>
<dbReference type="NCBIfam" id="TIGR00611">
    <property type="entry name" value="recf"/>
    <property type="match status" value="1"/>
</dbReference>
<evidence type="ECO:0000313" key="12">
    <source>
        <dbReference type="EMBL" id="KKU02840.1"/>
    </source>
</evidence>
<keyword evidence="7 9" id="KW-0067">ATP-binding</keyword>
<evidence type="ECO:0000256" key="5">
    <source>
        <dbReference type="ARBA" id="ARBA00022705"/>
    </source>
</evidence>
<evidence type="ECO:0000256" key="10">
    <source>
        <dbReference type="RuleBase" id="RU000578"/>
    </source>
</evidence>
<dbReference type="GO" id="GO:0009432">
    <property type="term" value="P:SOS response"/>
    <property type="evidence" value="ECO:0007669"/>
    <property type="project" value="UniProtKB-UniRule"/>
</dbReference>
<keyword evidence="9 10" id="KW-0742">SOS response</keyword>
<dbReference type="Proteomes" id="UP000034264">
    <property type="component" value="Unassembled WGS sequence"/>
</dbReference>
<dbReference type="AlphaFoldDB" id="A0A0G1Q2F3"/>
<evidence type="ECO:0000256" key="7">
    <source>
        <dbReference type="ARBA" id="ARBA00022840"/>
    </source>
</evidence>
<evidence type="ECO:0000256" key="8">
    <source>
        <dbReference type="ARBA" id="ARBA00023125"/>
    </source>
</evidence>
<dbReference type="InterPro" id="IPR042174">
    <property type="entry name" value="RecF_2"/>
</dbReference>
<dbReference type="Pfam" id="PF02463">
    <property type="entry name" value="SMC_N"/>
    <property type="match status" value="1"/>
</dbReference>
<keyword evidence="8 9" id="KW-0238">DNA-binding</keyword>
<dbReference type="InterPro" id="IPR001238">
    <property type="entry name" value="DNA-binding_RecF"/>
</dbReference>
<dbReference type="PROSITE" id="PS00618">
    <property type="entry name" value="RECF_2"/>
    <property type="match status" value="1"/>
</dbReference>
<accession>A0A0G1Q2F3</accession>
<dbReference type="PROSITE" id="PS00617">
    <property type="entry name" value="RECF_1"/>
    <property type="match status" value="1"/>
</dbReference>
<dbReference type="Gene3D" id="1.20.1050.90">
    <property type="entry name" value="RecF/RecN/SMC, N-terminal domain"/>
    <property type="match status" value="1"/>
</dbReference>
<dbReference type="GO" id="GO:0005737">
    <property type="term" value="C:cytoplasm"/>
    <property type="evidence" value="ECO:0007669"/>
    <property type="project" value="UniProtKB-SubCell"/>
</dbReference>
<evidence type="ECO:0000256" key="4">
    <source>
        <dbReference type="ARBA" id="ARBA00022490"/>
    </source>
</evidence>
<keyword evidence="9 10" id="KW-0234">DNA repair</keyword>